<dbReference type="AlphaFoldDB" id="X0VL28"/>
<name>X0VL28_9ZZZZ</name>
<feature type="non-terminal residue" evidence="1">
    <location>
        <position position="256"/>
    </location>
</feature>
<evidence type="ECO:0000313" key="1">
    <source>
        <dbReference type="EMBL" id="GAG18945.1"/>
    </source>
</evidence>
<organism evidence="1">
    <name type="scientific">marine sediment metagenome</name>
    <dbReference type="NCBI Taxonomy" id="412755"/>
    <lineage>
        <taxon>unclassified sequences</taxon>
        <taxon>metagenomes</taxon>
        <taxon>ecological metagenomes</taxon>
    </lineage>
</organism>
<accession>X0VL28</accession>
<proteinExistence type="predicted"/>
<gene>
    <name evidence="1" type="ORF">S01H1_58355</name>
</gene>
<comment type="caution">
    <text evidence="1">The sequence shown here is derived from an EMBL/GenBank/DDBJ whole genome shotgun (WGS) entry which is preliminary data.</text>
</comment>
<dbReference type="EMBL" id="BARS01038117">
    <property type="protein sequence ID" value="GAG18945.1"/>
    <property type="molecule type" value="Genomic_DNA"/>
</dbReference>
<reference evidence="1" key="1">
    <citation type="journal article" date="2014" name="Front. Microbiol.">
        <title>High frequency of phylogenetically diverse reductive dehalogenase-homologous genes in deep subseafloor sedimentary metagenomes.</title>
        <authorList>
            <person name="Kawai M."/>
            <person name="Futagami T."/>
            <person name="Toyoda A."/>
            <person name="Takaki Y."/>
            <person name="Nishi S."/>
            <person name="Hori S."/>
            <person name="Arai W."/>
            <person name="Tsubouchi T."/>
            <person name="Morono Y."/>
            <person name="Uchiyama I."/>
            <person name="Ito T."/>
            <person name="Fujiyama A."/>
            <person name="Inagaki F."/>
            <person name="Takami H."/>
        </authorList>
    </citation>
    <scope>NUCLEOTIDE SEQUENCE</scope>
    <source>
        <strain evidence="1">Expedition CK06-06</strain>
    </source>
</reference>
<sequence>MSDISGRIAQQKDLEQISVFEAELAVQTAWRNETKKYKTLLGHLSSAEKFQTPLILYVAAVTFAESSPIKAVNLLVKASILQQLQKSKKLDIEPYEIAGQAAQLAYNLFIQDPGHRSLALEAFDNYSTIANEKMDAKLQYIYSIILQRDGQAEKSKKILQKLAQKSSGYWSSRAKLDLIKQTIEQIQEESQTIPNELFIELKNLISECSEQDKESNQLRIEATTIYCELLLESKEKGSAQKVLNILAEAETTHNPN</sequence>
<protein>
    <submittedName>
        <fullName evidence="1">Uncharacterized protein</fullName>
    </submittedName>
</protein>